<dbReference type="OrthoDB" id="450111at2"/>
<dbReference type="Proteomes" id="UP000253370">
    <property type="component" value="Unassembled WGS sequence"/>
</dbReference>
<proteinExistence type="predicted"/>
<name>A0A365U691_9RHOB</name>
<comment type="caution">
    <text evidence="1">The sequence shown here is derived from an EMBL/GenBank/DDBJ whole genome shotgun (WGS) entry which is preliminary data.</text>
</comment>
<dbReference type="EMBL" id="QNTQ01000013">
    <property type="protein sequence ID" value="RBI84027.1"/>
    <property type="molecule type" value="Genomic_DNA"/>
</dbReference>
<keyword evidence="2" id="KW-1185">Reference proteome</keyword>
<dbReference type="AlphaFoldDB" id="A0A365U691"/>
<accession>A0A365U691</accession>
<evidence type="ECO:0000313" key="2">
    <source>
        <dbReference type="Proteomes" id="UP000253370"/>
    </source>
</evidence>
<protein>
    <submittedName>
        <fullName evidence="1">Uncharacterized protein</fullName>
    </submittedName>
</protein>
<dbReference type="RefSeq" id="WP_113290006.1">
    <property type="nucleotide sequence ID" value="NZ_QNTQ01000013.1"/>
</dbReference>
<reference evidence="1 2" key="1">
    <citation type="submission" date="2018-07" db="EMBL/GenBank/DDBJ databases">
        <title>Rhodosalinus sp. strain E84T genomic sequence and assembly.</title>
        <authorList>
            <person name="Liu Z.-W."/>
            <person name="Lu D.-C."/>
        </authorList>
    </citation>
    <scope>NUCLEOTIDE SEQUENCE [LARGE SCALE GENOMIC DNA]</scope>
    <source>
        <strain evidence="1 2">E84</strain>
    </source>
</reference>
<sequence length="69" mass="7621">MRPLVRLAGIAQPKGRMPPDMAATFDKATLRASVERMIARAPERRVPAQGRCFATAAVRESKRAFARVL</sequence>
<organism evidence="1 2">
    <name type="scientific">Rhodosalinus halophilus</name>
    <dbReference type="NCBI Taxonomy" id="2259333"/>
    <lineage>
        <taxon>Bacteria</taxon>
        <taxon>Pseudomonadati</taxon>
        <taxon>Pseudomonadota</taxon>
        <taxon>Alphaproteobacteria</taxon>
        <taxon>Rhodobacterales</taxon>
        <taxon>Paracoccaceae</taxon>
        <taxon>Rhodosalinus</taxon>
    </lineage>
</organism>
<gene>
    <name evidence="1" type="ORF">DRV85_13495</name>
</gene>
<evidence type="ECO:0000313" key="1">
    <source>
        <dbReference type="EMBL" id="RBI84027.1"/>
    </source>
</evidence>